<dbReference type="PANTHER" id="PTHR34264:SF3">
    <property type="entry name" value="ATP SYNTHASE SUBUNIT B, CHLOROPLASTIC"/>
    <property type="match status" value="1"/>
</dbReference>
<dbReference type="GO" id="GO:0006754">
    <property type="term" value="P:ATP biosynthetic process"/>
    <property type="evidence" value="ECO:0007669"/>
    <property type="project" value="UniProtKB-KW"/>
</dbReference>
<dbReference type="GeneID" id="54101898"/>
<sequence length="125" mass="14233">MKNITDSFVSAGHWPSVGSFEFNTDILVTNPINLSVVLGLFIFFGKGMCASCAFQEGAIEQLEKAWAQLRKVEVEADEYRTNGNLDALEIGQVKRFLVGLRTYLTKNKPKIPRNYIFYQDIHRRS</sequence>
<accession>A0A6G7KWB0</accession>
<evidence type="ECO:0000256" key="1">
    <source>
        <dbReference type="ARBA" id="ARBA00023310"/>
    </source>
</evidence>
<reference evidence="2" key="1">
    <citation type="journal article" date="2020" name="Front. Plant Sci.">
        <title>Plastome Evolution and Phylogeny of Orchidaceae, With 24 New Sequences.</title>
        <authorList>
            <person name="Kim Y.-K."/>
            <person name="Jo S."/>
            <person name="Cheon S.-H."/>
            <person name="Joo M.-J."/>
            <person name="Hong J.-R."/>
            <person name="Kwak M."/>
            <person name="Kim K.-J."/>
        </authorList>
    </citation>
    <scope>NUCLEOTIDE SEQUENCE</scope>
</reference>
<protein>
    <submittedName>
        <fullName evidence="2">CF0 subunit I</fullName>
    </submittedName>
</protein>
<dbReference type="EMBL" id="MN200367">
    <property type="protein sequence ID" value="QII89605.1"/>
    <property type="molecule type" value="Genomic_DNA"/>
</dbReference>
<keyword evidence="2" id="KW-0150">Chloroplast</keyword>
<evidence type="ECO:0000313" key="2">
    <source>
        <dbReference type="EMBL" id="QII89605.1"/>
    </source>
</evidence>
<dbReference type="PANTHER" id="PTHR34264">
    <property type="entry name" value="ATP SYNTHASE SUBUNIT B, CHLOROPLASTIC"/>
    <property type="match status" value="1"/>
</dbReference>
<dbReference type="AlphaFoldDB" id="A0A6G7KWB0"/>
<name>A0A6G7KWB0_9ASPA</name>
<gene>
    <name evidence="2" type="primary">atpF</name>
</gene>
<proteinExistence type="predicted"/>
<keyword evidence="1" id="KW-0066">ATP synthesis</keyword>
<keyword evidence="2" id="KW-0934">Plastid</keyword>
<geneLocation type="chloroplast" evidence="2"/>
<dbReference type="RefSeq" id="YP_009747925.1">
    <property type="nucleotide sequence ID" value="NC_046802.1"/>
</dbReference>
<organism evidence="2">
    <name type="scientific">Chamaegastrodia shikokiana</name>
    <dbReference type="NCBI Taxonomy" id="1127247"/>
    <lineage>
        <taxon>Eukaryota</taxon>
        <taxon>Viridiplantae</taxon>
        <taxon>Streptophyta</taxon>
        <taxon>Embryophyta</taxon>
        <taxon>Tracheophyta</taxon>
        <taxon>Spermatophyta</taxon>
        <taxon>Magnoliopsida</taxon>
        <taxon>Liliopsida</taxon>
        <taxon>Asparagales</taxon>
        <taxon>Orchidaceae</taxon>
        <taxon>Orchidoideae</taxon>
        <taxon>Cranichideae</taxon>
        <taxon>Goodyerinae</taxon>
        <taxon>Chamaegastrodia</taxon>
    </lineage>
</organism>